<gene>
    <name evidence="1" type="ORF">NDU88_002670</name>
</gene>
<reference evidence="1" key="1">
    <citation type="journal article" date="2022" name="bioRxiv">
        <title>Sequencing and chromosome-scale assembly of the giantPleurodeles waltlgenome.</title>
        <authorList>
            <person name="Brown T."/>
            <person name="Elewa A."/>
            <person name="Iarovenko S."/>
            <person name="Subramanian E."/>
            <person name="Araus A.J."/>
            <person name="Petzold A."/>
            <person name="Susuki M."/>
            <person name="Suzuki K.-i.T."/>
            <person name="Hayashi T."/>
            <person name="Toyoda A."/>
            <person name="Oliveira C."/>
            <person name="Osipova E."/>
            <person name="Leigh N.D."/>
            <person name="Simon A."/>
            <person name="Yun M.H."/>
        </authorList>
    </citation>
    <scope>NUCLEOTIDE SEQUENCE</scope>
    <source>
        <strain evidence="1">20211129_DDA</strain>
        <tissue evidence="1">Liver</tissue>
    </source>
</reference>
<protein>
    <submittedName>
        <fullName evidence="1">Uncharacterized protein</fullName>
    </submittedName>
</protein>
<name>A0AAV7Q7D3_PLEWA</name>
<accession>A0AAV7Q7D3</accession>
<sequence>MQVNRWSRSGICREALSCAKPDLRRIVPSNFEDVACRALRGAHSSKKGLGWHSCYRTSGPRLPVSDVTLAGSVSVRVPVGTRSARAVLRLGRYPYKVVSGL</sequence>
<keyword evidence="2" id="KW-1185">Reference proteome</keyword>
<organism evidence="1 2">
    <name type="scientific">Pleurodeles waltl</name>
    <name type="common">Iberian ribbed newt</name>
    <dbReference type="NCBI Taxonomy" id="8319"/>
    <lineage>
        <taxon>Eukaryota</taxon>
        <taxon>Metazoa</taxon>
        <taxon>Chordata</taxon>
        <taxon>Craniata</taxon>
        <taxon>Vertebrata</taxon>
        <taxon>Euteleostomi</taxon>
        <taxon>Amphibia</taxon>
        <taxon>Batrachia</taxon>
        <taxon>Caudata</taxon>
        <taxon>Salamandroidea</taxon>
        <taxon>Salamandridae</taxon>
        <taxon>Pleurodelinae</taxon>
        <taxon>Pleurodeles</taxon>
    </lineage>
</organism>
<proteinExistence type="predicted"/>
<dbReference type="EMBL" id="JANPWB010000010">
    <property type="protein sequence ID" value="KAJ1136253.1"/>
    <property type="molecule type" value="Genomic_DNA"/>
</dbReference>
<dbReference type="Proteomes" id="UP001066276">
    <property type="component" value="Chromosome 6"/>
</dbReference>
<evidence type="ECO:0000313" key="2">
    <source>
        <dbReference type="Proteomes" id="UP001066276"/>
    </source>
</evidence>
<evidence type="ECO:0000313" key="1">
    <source>
        <dbReference type="EMBL" id="KAJ1136253.1"/>
    </source>
</evidence>
<comment type="caution">
    <text evidence="1">The sequence shown here is derived from an EMBL/GenBank/DDBJ whole genome shotgun (WGS) entry which is preliminary data.</text>
</comment>
<dbReference type="AlphaFoldDB" id="A0AAV7Q7D3"/>